<dbReference type="InterPro" id="IPR038765">
    <property type="entry name" value="Papain-like_cys_pep_sf"/>
</dbReference>
<geneLocation type="plasmid" evidence="2 3">
    <name>unnamed2</name>
</geneLocation>
<dbReference type="Proteomes" id="UP000249499">
    <property type="component" value="Plasmid unnamed2"/>
</dbReference>
<protein>
    <submittedName>
        <fullName evidence="2">Transglutaminase family protein</fullName>
    </submittedName>
</protein>
<organism evidence="2 3">
    <name type="scientific">Rhizobium tumorigenes</name>
    <dbReference type="NCBI Taxonomy" id="2041385"/>
    <lineage>
        <taxon>Bacteria</taxon>
        <taxon>Pseudomonadati</taxon>
        <taxon>Pseudomonadota</taxon>
        <taxon>Alphaproteobacteria</taxon>
        <taxon>Hyphomicrobiales</taxon>
        <taxon>Rhizobiaceae</taxon>
        <taxon>Rhizobium/Agrobacterium group</taxon>
        <taxon>Rhizobium</taxon>
    </lineage>
</organism>
<dbReference type="SUPFAM" id="SSF54001">
    <property type="entry name" value="Cysteine proteinases"/>
    <property type="match status" value="1"/>
</dbReference>
<dbReference type="PANTHER" id="PTHR33490">
    <property type="entry name" value="BLR5614 PROTEIN-RELATED"/>
    <property type="match status" value="1"/>
</dbReference>
<dbReference type="PANTHER" id="PTHR33490:SF1">
    <property type="entry name" value="SLL1233 PROTEIN"/>
    <property type="match status" value="1"/>
</dbReference>
<name>A0AAF1KPL3_9HYPH</name>
<dbReference type="SMART" id="SM00460">
    <property type="entry name" value="TGc"/>
    <property type="match status" value="1"/>
</dbReference>
<reference evidence="3" key="2">
    <citation type="journal article" date="2023" name="MicrobiologyOpen">
        <title>Genomics of the tumorigenes clade of the family Rhizobiaceae and description of Rhizobium rhododendri sp. nov.</title>
        <authorList>
            <person name="Kuzmanovic N."/>
            <person name="diCenzo G.C."/>
            <person name="Bunk B."/>
            <person name="Sproeer C."/>
            <person name="Fruehling A."/>
            <person name="Neumann-Schaal M."/>
            <person name="Overmann J."/>
            <person name="Smalla K."/>
        </authorList>
    </citation>
    <scope>NUCLEOTIDE SEQUENCE [LARGE SCALE GENOMIC DNA]</scope>
    <source>
        <strain evidence="3">1078</strain>
        <plasmid evidence="3">unnamed2</plasmid>
    </source>
</reference>
<dbReference type="InterPro" id="IPR013589">
    <property type="entry name" value="Bac_transglu_N"/>
</dbReference>
<dbReference type="AlphaFoldDB" id="A0AAF1KPL3"/>
<dbReference type="Gene3D" id="3.10.620.30">
    <property type="match status" value="1"/>
</dbReference>
<evidence type="ECO:0000313" key="3">
    <source>
        <dbReference type="Proteomes" id="UP000249499"/>
    </source>
</evidence>
<gene>
    <name evidence="2" type="ORF">PR017_26950</name>
</gene>
<evidence type="ECO:0000259" key="1">
    <source>
        <dbReference type="SMART" id="SM00460"/>
    </source>
</evidence>
<sequence length="314" mass="35410">MTVFSVKHITVYRYKKPVAFGEHRLMFRPRDSFDQRLLESTLLVEPKPSSVRWILDVFGNCVALVNVSEPASELRFETRIRLDHTPQVALNLQIDDTALQYPFAYDPDEVADLRPTIERHYPDPHDIVGKWARQFVRIGQPTATGQLLMTMCFAIHESFAYARRSARGTQLPIETLKLRKGTCRDFALLMIEAARSLGLAARFVTGYVFVPSRNDSAIRGGGSTHAWCQVYLPGAGWVEFDPTNGIVGNRDLIRVGVARDPRQAIPLTGSYDGEAEDYDYMTVQVNVTTERSAGTLPERAERAMEQSLSCNVQR</sequence>
<evidence type="ECO:0000313" key="2">
    <source>
        <dbReference type="EMBL" id="WFR99018.1"/>
    </source>
</evidence>
<dbReference type="KEGG" id="rtu:PR017_26950"/>
<keyword evidence="2" id="KW-0614">Plasmid</keyword>
<reference evidence="2 3" key="1">
    <citation type="journal article" date="2018" name="Sci. Rep.">
        <title>Rhizobium tumorigenes sp. nov., a novel plant tumorigenic bacterium isolated from cane gall tumors on thornless blackberry.</title>
        <authorList>
            <person name="Kuzmanovi N."/>
            <person name="Smalla K."/>
            <person name="Gronow S."/>
            <person name="PuBawska J."/>
        </authorList>
    </citation>
    <scope>NUCLEOTIDE SEQUENCE [LARGE SCALE GENOMIC DNA]</scope>
    <source>
        <strain evidence="2 3">1078</strain>
    </source>
</reference>
<proteinExistence type="predicted"/>
<keyword evidence="3" id="KW-1185">Reference proteome</keyword>
<dbReference type="Pfam" id="PF01841">
    <property type="entry name" value="Transglut_core"/>
    <property type="match status" value="1"/>
</dbReference>
<dbReference type="RefSeq" id="WP_111221157.1">
    <property type="nucleotide sequence ID" value="NZ_CP117259.1"/>
</dbReference>
<dbReference type="Pfam" id="PF08379">
    <property type="entry name" value="Bact_transglu_N"/>
    <property type="match status" value="1"/>
</dbReference>
<feature type="domain" description="Transglutaminase-like" evidence="1">
    <location>
        <begin position="175"/>
        <end position="244"/>
    </location>
</feature>
<dbReference type="InterPro" id="IPR002931">
    <property type="entry name" value="Transglutaminase-like"/>
</dbReference>
<accession>A0AAF1KPL3</accession>
<dbReference type="EMBL" id="CP117259">
    <property type="protein sequence ID" value="WFR99018.1"/>
    <property type="molecule type" value="Genomic_DNA"/>
</dbReference>